<dbReference type="Pfam" id="PF00263">
    <property type="entry name" value="Secretin"/>
    <property type="match status" value="1"/>
</dbReference>
<evidence type="ECO:0000313" key="7">
    <source>
        <dbReference type="Proteomes" id="UP000317355"/>
    </source>
</evidence>
<keyword evidence="3" id="KW-0813">Transport</keyword>
<sequence>MSRLSPLIFLVIFSANLLADYPLEIIQLQSRATDEIIPVLRPFIDKEGSISGMNDQLIIRTSPENLAEIRKIIQRLDQPPRRLMIAVRQSGNSQRIEQNNQADINLMVGKHAKVIVGDQNRDNSLRYRIRDTRTKSDLDATHRIQALEGHPAFIATGQSIPIPEQTTIINNNTVHQQMTTRYKNVTSGFYVVPRLNGQQITLEISPHMNRPGNLHNSYDIQQADTMVSGRLGEWITIGGINQQLNQKNSGILREAHTENRSDQTIELRVDEITQ</sequence>
<gene>
    <name evidence="6" type="ORF">FHK82_13640</name>
</gene>
<dbReference type="AlphaFoldDB" id="A0A558CUF0"/>
<keyword evidence="1" id="KW-0732">Signal</keyword>
<dbReference type="GO" id="GO:0009306">
    <property type="term" value="P:protein secretion"/>
    <property type="evidence" value="ECO:0007669"/>
    <property type="project" value="InterPro"/>
</dbReference>
<feature type="domain" description="NolW-like" evidence="5">
    <location>
        <begin position="24"/>
        <end position="81"/>
    </location>
</feature>
<dbReference type="InterPro" id="IPR005644">
    <property type="entry name" value="NolW-like"/>
</dbReference>
<evidence type="ECO:0000256" key="1">
    <source>
        <dbReference type="ARBA" id="ARBA00022729"/>
    </source>
</evidence>
<evidence type="ECO:0008006" key="8">
    <source>
        <dbReference type="Google" id="ProtNLM"/>
    </source>
</evidence>
<comment type="similarity">
    <text evidence="2">Belongs to the bacterial secretin family.</text>
</comment>
<dbReference type="InterPro" id="IPR004846">
    <property type="entry name" value="T2SS/T3SS_dom"/>
</dbReference>
<feature type="domain" description="Type II/III secretion system secretin-like" evidence="4">
    <location>
        <begin position="137"/>
        <end position="248"/>
    </location>
</feature>
<protein>
    <recommendedName>
        <fullName evidence="8">NolW-like domain-containing protein</fullName>
    </recommendedName>
</protein>
<dbReference type="InterPro" id="IPR038591">
    <property type="entry name" value="NolW-like_sf"/>
</dbReference>
<dbReference type="Gene3D" id="3.30.1370.120">
    <property type="match status" value="1"/>
</dbReference>
<proteinExistence type="inferred from homology"/>
<accession>A0A558CUF0</accession>
<dbReference type="Proteomes" id="UP000317355">
    <property type="component" value="Unassembled WGS sequence"/>
</dbReference>
<reference evidence="6 7" key="1">
    <citation type="submission" date="2019-07" db="EMBL/GenBank/DDBJ databases">
        <title>The pathways for chlorine oxyanion respiration interact through the shared metabolite chlorate.</title>
        <authorList>
            <person name="Barnum T.P."/>
            <person name="Cheng Y."/>
            <person name="Hill K.A."/>
            <person name="Lucas L.N."/>
            <person name="Carlson H.K."/>
            <person name="Coates J.D."/>
        </authorList>
    </citation>
    <scope>NUCLEOTIDE SEQUENCE [LARGE SCALE GENOMIC DNA]</scope>
    <source>
        <strain evidence="6">BK-3</strain>
    </source>
</reference>
<name>A0A558CUF0_9GAMM</name>
<comment type="subcellular location">
    <subcellularLocation>
        <location evidence="3">Cell outer membrane</location>
    </subcellularLocation>
</comment>
<organism evidence="6 7">
    <name type="scientific">Sedimenticola thiotaurini</name>
    <dbReference type="NCBI Taxonomy" id="1543721"/>
    <lineage>
        <taxon>Bacteria</taxon>
        <taxon>Pseudomonadati</taxon>
        <taxon>Pseudomonadota</taxon>
        <taxon>Gammaproteobacteria</taxon>
        <taxon>Chromatiales</taxon>
        <taxon>Sedimenticolaceae</taxon>
        <taxon>Sedimenticola</taxon>
    </lineage>
</organism>
<dbReference type="EMBL" id="VMRY01000070">
    <property type="protein sequence ID" value="TVT52399.1"/>
    <property type="molecule type" value="Genomic_DNA"/>
</dbReference>
<evidence type="ECO:0000256" key="2">
    <source>
        <dbReference type="RuleBase" id="RU004003"/>
    </source>
</evidence>
<evidence type="ECO:0000259" key="5">
    <source>
        <dbReference type="Pfam" id="PF03958"/>
    </source>
</evidence>
<evidence type="ECO:0000313" key="6">
    <source>
        <dbReference type="EMBL" id="TVT52399.1"/>
    </source>
</evidence>
<evidence type="ECO:0000256" key="3">
    <source>
        <dbReference type="RuleBase" id="RU004004"/>
    </source>
</evidence>
<dbReference type="GO" id="GO:0009279">
    <property type="term" value="C:cell outer membrane"/>
    <property type="evidence" value="ECO:0007669"/>
    <property type="project" value="UniProtKB-SubCell"/>
</dbReference>
<evidence type="ECO:0000259" key="4">
    <source>
        <dbReference type="Pfam" id="PF00263"/>
    </source>
</evidence>
<dbReference type="Pfam" id="PF03958">
    <property type="entry name" value="Secretin_N"/>
    <property type="match status" value="1"/>
</dbReference>
<comment type="caution">
    <text evidence="6">The sequence shown here is derived from an EMBL/GenBank/DDBJ whole genome shotgun (WGS) entry which is preliminary data.</text>
</comment>